<accession>A0A3M7S5Z3</accession>
<dbReference type="Proteomes" id="UP000276133">
    <property type="component" value="Unassembled WGS sequence"/>
</dbReference>
<proteinExistence type="predicted"/>
<protein>
    <submittedName>
        <fullName evidence="1">Uncharacterized protein</fullName>
    </submittedName>
</protein>
<dbReference type="EMBL" id="REGN01001979">
    <property type="protein sequence ID" value="RNA31162.1"/>
    <property type="molecule type" value="Genomic_DNA"/>
</dbReference>
<keyword evidence="2" id="KW-1185">Reference proteome</keyword>
<feature type="non-terminal residue" evidence="1">
    <location>
        <position position="1"/>
    </location>
</feature>
<evidence type="ECO:0000313" key="1">
    <source>
        <dbReference type="EMBL" id="RNA31162.1"/>
    </source>
</evidence>
<evidence type="ECO:0000313" key="2">
    <source>
        <dbReference type="Proteomes" id="UP000276133"/>
    </source>
</evidence>
<organism evidence="1 2">
    <name type="scientific">Brachionus plicatilis</name>
    <name type="common">Marine rotifer</name>
    <name type="synonym">Brachionus muelleri</name>
    <dbReference type="NCBI Taxonomy" id="10195"/>
    <lineage>
        <taxon>Eukaryota</taxon>
        <taxon>Metazoa</taxon>
        <taxon>Spiralia</taxon>
        <taxon>Gnathifera</taxon>
        <taxon>Rotifera</taxon>
        <taxon>Eurotatoria</taxon>
        <taxon>Monogononta</taxon>
        <taxon>Pseudotrocha</taxon>
        <taxon>Ploima</taxon>
        <taxon>Brachionidae</taxon>
        <taxon>Brachionus</taxon>
    </lineage>
</organism>
<sequence length="66" mass="7805">SCTKDLIRPDAESHTKLGARMFNPLNKVNLKLHNLKTKEISEIIYYFAMMIHKSTKQYKLLFEISY</sequence>
<dbReference type="AlphaFoldDB" id="A0A3M7S5Z3"/>
<name>A0A3M7S5Z3_BRAPC</name>
<reference evidence="1 2" key="1">
    <citation type="journal article" date="2018" name="Sci. Rep.">
        <title>Genomic signatures of local adaptation to the degree of environmental predictability in rotifers.</title>
        <authorList>
            <person name="Franch-Gras L."/>
            <person name="Hahn C."/>
            <person name="Garcia-Roger E.M."/>
            <person name="Carmona M.J."/>
            <person name="Serra M."/>
            <person name="Gomez A."/>
        </authorList>
    </citation>
    <scope>NUCLEOTIDE SEQUENCE [LARGE SCALE GENOMIC DNA]</scope>
    <source>
        <strain evidence="1">HYR1</strain>
    </source>
</reference>
<gene>
    <name evidence="1" type="ORF">BpHYR1_029328</name>
</gene>
<comment type="caution">
    <text evidence="1">The sequence shown here is derived from an EMBL/GenBank/DDBJ whole genome shotgun (WGS) entry which is preliminary data.</text>
</comment>